<dbReference type="PANTHER" id="PTHR12147:SF26">
    <property type="entry name" value="PEPTIDASE M28 DOMAIN-CONTAINING PROTEIN"/>
    <property type="match status" value="1"/>
</dbReference>
<sequence length="453" mass="51396">MGKYPIRLLYILLFLIWSPLSYSQVTTIHRNPEILRMANQVSSDSLKEYLYGLLAFGTRHSLSQDSEERGIEAARQYVLRKFRSFEPLAEGRLTSEIDYFTVAADGKRVAQKTRMGNVMATLKGSDPKDDRVFVVSGHIDSRVTDIMDSESDAPGANDDGSGVVALIEMVRIMSRKSFPATIVFVAVSGEEQGLIGATHLAKRAKEEQWNLVAMINNDMIGNSRSSGTEIRDNTKLRVFSEGVPLFETDKMATLRRQTNAENDSKSRQLARYIKEVGERYVDHLEIKLLYRNDRFLRGGDHTPFSREGFTAVRLCEMNENYNQQHQDIRMEEGIAYGDKPEHIDFEYLRKNTAVNLVVLASLARAPSVPREVGIVISELTNSSRLKWKPPAFGEADGYYVLIRETSSAMWEKKIYTRDRSIEIPYSKDNYFFDVQAVSKEGEESLGVFPAPIR</sequence>
<evidence type="ECO:0000256" key="3">
    <source>
        <dbReference type="ARBA" id="ARBA00023049"/>
    </source>
</evidence>
<dbReference type="Gene3D" id="3.40.630.10">
    <property type="entry name" value="Zn peptidases"/>
    <property type="match status" value="1"/>
</dbReference>
<accession>A0A0H4PUL2</accession>
<dbReference type="EMBL" id="CP012040">
    <property type="protein sequence ID" value="AKP52012.1"/>
    <property type="molecule type" value="Genomic_DNA"/>
</dbReference>
<dbReference type="InterPro" id="IPR007484">
    <property type="entry name" value="Peptidase_M28"/>
</dbReference>
<keyword evidence="5" id="KW-0031">Aminopeptidase</keyword>
<keyword evidence="5" id="KW-0645">Protease</keyword>
<feature type="domain" description="Fibronectin type-III" evidence="4">
    <location>
        <begin position="368"/>
        <end position="453"/>
    </location>
</feature>
<keyword evidence="2" id="KW-0964">Secreted</keyword>
<dbReference type="RefSeq" id="WP_157470460.1">
    <property type="nucleotide sequence ID" value="NZ_CP012040.1"/>
</dbReference>
<dbReference type="PATRIC" id="fig|320787.5.peg.2848"/>
<comment type="subcellular location">
    <subcellularLocation>
        <location evidence="1">Secreted</location>
    </subcellularLocation>
</comment>
<dbReference type="Gene3D" id="2.60.40.10">
    <property type="entry name" value="Immunoglobulins"/>
    <property type="match status" value="1"/>
</dbReference>
<evidence type="ECO:0000256" key="2">
    <source>
        <dbReference type="ARBA" id="ARBA00022525"/>
    </source>
</evidence>
<gene>
    <name evidence="5" type="ORF">CA2015_2601</name>
</gene>
<evidence type="ECO:0000313" key="6">
    <source>
        <dbReference type="Proteomes" id="UP000036520"/>
    </source>
</evidence>
<dbReference type="InterPro" id="IPR036116">
    <property type="entry name" value="FN3_sf"/>
</dbReference>
<dbReference type="InterPro" id="IPR003961">
    <property type="entry name" value="FN3_dom"/>
</dbReference>
<protein>
    <submittedName>
        <fullName evidence="5">Leucine aminopeptidase-related protein</fullName>
    </submittedName>
</protein>
<dbReference type="CDD" id="cd00063">
    <property type="entry name" value="FN3"/>
    <property type="match status" value="1"/>
</dbReference>
<dbReference type="OrthoDB" id="9787436at2"/>
<evidence type="ECO:0000259" key="4">
    <source>
        <dbReference type="PROSITE" id="PS50853"/>
    </source>
</evidence>
<dbReference type="SUPFAM" id="SSF49265">
    <property type="entry name" value="Fibronectin type III"/>
    <property type="match status" value="1"/>
</dbReference>
<keyword evidence="5" id="KW-0378">Hydrolase</keyword>
<reference evidence="5 6" key="1">
    <citation type="submission" date="2015-07" db="EMBL/GenBank/DDBJ databases">
        <authorList>
            <person name="Kim K.M."/>
        </authorList>
    </citation>
    <scope>NUCLEOTIDE SEQUENCE [LARGE SCALE GENOMIC DNA]</scope>
    <source>
        <strain evidence="5 6">KCTC 12363</strain>
    </source>
</reference>
<dbReference type="STRING" id="320787.CA2015_2601"/>
<dbReference type="PROSITE" id="PS50853">
    <property type="entry name" value="FN3"/>
    <property type="match status" value="1"/>
</dbReference>
<keyword evidence="6" id="KW-1185">Reference proteome</keyword>
<dbReference type="GO" id="GO:0006508">
    <property type="term" value="P:proteolysis"/>
    <property type="evidence" value="ECO:0007669"/>
    <property type="project" value="InterPro"/>
</dbReference>
<dbReference type="SUPFAM" id="SSF53187">
    <property type="entry name" value="Zn-dependent exopeptidases"/>
    <property type="match status" value="1"/>
</dbReference>
<dbReference type="KEGG" id="camu:CA2015_2601"/>
<evidence type="ECO:0000313" key="5">
    <source>
        <dbReference type="EMBL" id="AKP52012.1"/>
    </source>
</evidence>
<dbReference type="Proteomes" id="UP000036520">
    <property type="component" value="Chromosome"/>
</dbReference>
<dbReference type="GO" id="GO:0005576">
    <property type="term" value="C:extracellular region"/>
    <property type="evidence" value="ECO:0007669"/>
    <property type="project" value="UniProtKB-SubCell"/>
</dbReference>
<dbReference type="AlphaFoldDB" id="A0A0H4PUL2"/>
<proteinExistence type="predicted"/>
<dbReference type="InterPro" id="IPR013783">
    <property type="entry name" value="Ig-like_fold"/>
</dbReference>
<dbReference type="GO" id="GO:0008235">
    <property type="term" value="F:metalloexopeptidase activity"/>
    <property type="evidence" value="ECO:0007669"/>
    <property type="project" value="InterPro"/>
</dbReference>
<dbReference type="Pfam" id="PF04389">
    <property type="entry name" value="Peptidase_M28"/>
    <property type="match status" value="1"/>
</dbReference>
<dbReference type="GO" id="GO:0004177">
    <property type="term" value="F:aminopeptidase activity"/>
    <property type="evidence" value="ECO:0007669"/>
    <property type="project" value="UniProtKB-KW"/>
</dbReference>
<dbReference type="PANTHER" id="PTHR12147">
    <property type="entry name" value="METALLOPEPTIDASE M28 FAMILY MEMBER"/>
    <property type="match status" value="1"/>
</dbReference>
<evidence type="ECO:0000256" key="1">
    <source>
        <dbReference type="ARBA" id="ARBA00004613"/>
    </source>
</evidence>
<organism evidence="5 6">
    <name type="scientific">Cyclobacterium amurskyense</name>
    <dbReference type="NCBI Taxonomy" id="320787"/>
    <lineage>
        <taxon>Bacteria</taxon>
        <taxon>Pseudomonadati</taxon>
        <taxon>Bacteroidota</taxon>
        <taxon>Cytophagia</taxon>
        <taxon>Cytophagales</taxon>
        <taxon>Cyclobacteriaceae</taxon>
        <taxon>Cyclobacterium</taxon>
    </lineage>
</organism>
<dbReference type="InterPro" id="IPR045175">
    <property type="entry name" value="M28_fam"/>
</dbReference>
<name>A0A0H4PUL2_9BACT</name>
<keyword evidence="3" id="KW-0482">Metalloprotease</keyword>